<organism evidence="1 2">
    <name type="scientific">Xylona heveae (strain CBS 132557 / TC161)</name>
    <dbReference type="NCBI Taxonomy" id="1328760"/>
    <lineage>
        <taxon>Eukaryota</taxon>
        <taxon>Fungi</taxon>
        <taxon>Dikarya</taxon>
        <taxon>Ascomycota</taxon>
        <taxon>Pezizomycotina</taxon>
        <taxon>Xylonomycetes</taxon>
        <taxon>Xylonales</taxon>
        <taxon>Xylonaceae</taxon>
        <taxon>Xylona</taxon>
    </lineage>
</organism>
<dbReference type="EMBL" id="KV407461">
    <property type="protein sequence ID" value="KZF21067.1"/>
    <property type="molecule type" value="Genomic_DNA"/>
</dbReference>
<dbReference type="GeneID" id="28898899"/>
<keyword evidence="2" id="KW-1185">Reference proteome</keyword>
<accession>A0A165FK12</accession>
<evidence type="ECO:0000313" key="2">
    <source>
        <dbReference type="Proteomes" id="UP000076632"/>
    </source>
</evidence>
<dbReference type="InParanoid" id="A0A165FK12"/>
<proteinExistence type="predicted"/>
<dbReference type="PANTHER" id="PTHR21310">
    <property type="entry name" value="AMINOGLYCOSIDE PHOSPHOTRANSFERASE-RELATED-RELATED"/>
    <property type="match status" value="1"/>
</dbReference>
<dbReference type="RefSeq" id="XP_018186622.1">
    <property type="nucleotide sequence ID" value="XM_018333762.1"/>
</dbReference>
<dbReference type="InterPro" id="IPR011009">
    <property type="entry name" value="Kinase-like_dom_sf"/>
</dbReference>
<dbReference type="InterPro" id="IPR051678">
    <property type="entry name" value="AGP_Transferase"/>
</dbReference>
<protein>
    <submittedName>
        <fullName evidence="1">Uncharacterized protein</fullName>
    </submittedName>
</protein>
<dbReference type="Proteomes" id="UP000076632">
    <property type="component" value="Unassembled WGS sequence"/>
</dbReference>
<name>A0A165FK12_XYLHT</name>
<gene>
    <name evidence="1" type="ORF">L228DRAFT_253632</name>
</gene>
<dbReference type="OMA" id="CHVEEMA"/>
<dbReference type="SUPFAM" id="SSF56112">
    <property type="entry name" value="Protein kinase-like (PK-like)"/>
    <property type="match status" value="1"/>
</dbReference>
<evidence type="ECO:0000313" key="1">
    <source>
        <dbReference type="EMBL" id="KZF21067.1"/>
    </source>
</evidence>
<dbReference type="AlphaFoldDB" id="A0A165FK12"/>
<reference evidence="1 2" key="1">
    <citation type="journal article" date="2016" name="Fungal Biol.">
        <title>The genome of Xylona heveae provides a window into fungal endophytism.</title>
        <authorList>
            <person name="Gazis R."/>
            <person name="Kuo A."/>
            <person name="Riley R."/>
            <person name="LaButti K."/>
            <person name="Lipzen A."/>
            <person name="Lin J."/>
            <person name="Amirebrahimi M."/>
            <person name="Hesse C.N."/>
            <person name="Spatafora J.W."/>
            <person name="Henrissat B."/>
            <person name="Hainaut M."/>
            <person name="Grigoriev I.V."/>
            <person name="Hibbett D.S."/>
        </authorList>
    </citation>
    <scope>NUCLEOTIDE SEQUENCE [LARGE SCALE GENOMIC DNA]</scope>
    <source>
        <strain evidence="1 2">TC161</strain>
    </source>
</reference>
<dbReference type="OrthoDB" id="3645574at2759"/>
<dbReference type="PANTHER" id="PTHR21310:SF37">
    <property type="entry name" value="AMINOGLYCOSIDE PHOSPHOTRANSFERASE DOMAIN-CONTAINING PROTEIN"/>
    <property type="match status" value="1"/>
</dbReference>
<sequence>MPVERRLLRESITLSQALDREVNVLHQLGYWPQRNELLYFLHARRKLIESRVAHHLKVPVKKCQTEDVGEWMNGSFNICVPVRVEGLGRVIIRFPLPYRVGESFCPGNGDEKVRCEAGTYAWMQEFCPSIPIPRFYGFAVRSGQSFTALDRLPLVRRLLHRIHCWYSSLFGNPLPSRLVPDDSDASNELGPYLIIEYIEEGRMLSDTWANQRNDKTLRKNLFRDLSKVMLTMSRIALPKIGSFIIDDNGYLRLANRPLTLMLQDLENENIPVDMPRSQTIASVDSYVNSLLMCHDSRLRSQPNAVKSYGDCARQLTALALMRTVRPQFLDHQFNHGPFVFTLTDLHASNILVDKDWHIKRFIDLEWASSLPIEFMRTPLWLTSQGIDQTNTEEYDEQRQEFMEIFKEEEKNSPPEYDFSPASIMERCWKSGAFWYRAALMSPTGLYNVFLNHIQPLFSDKHADDVNFYLIVSQYWARGTADFIQSRVDDKEAYDSRLREMFKEP</sequence>